<dbReference type="PANTHER" id="PTHR37316:SF2">
    <property type="entry name" value="TEICHOIC ACID RIBITOL-PHOSPHATE POLYMERASE TARK"/>
    <property type="match status" value="1"/>
</dbReference>
<reference evidence="2 3" key="1">
    <citation type="submission" date="2020-08" db="EMBL/GenBank/DDBJ databases">
        <title>Genome public.</title>
        <authorList>
            <person name="Liu C."/>
            <person name="Sun Q."/>
        </authorList>
    </citation>
    <scope>NUCLEOTIDE SEQUENCE [LARGE SCALE GENOMIC DNA]</scope>
    <source>
        <strain evidence="2 3">NSJ-37</strain>
    </source>
</reference>
<dbReference type="InterPro" id="IPR043148">
    <property type="entry name" value="TagF_C"/>
</dbReference>
<dbReference type="Proteomes" id="UP000606193">
    <property type="component" value="Unassembled WGS sequence"/>
</dbReference>
<dbReference type="PANTHER" id="PTHR37316">
    <property type="entry name" value="TEICHOIC ACID GLYCEROL-PHOSPHATE PRIMASE"/>
    <property type="match status" value="1"/>
</dbReference>
<proteinExistence type="predicted"/>
<protein>
    <submittedName>
        <fullName evidence="2">CDP-glycerol glycerophosphotransferase family protein</fullName>
    </submittedName>
</protein>
<keyword evidence="3" id="KW-1185">Reference proteome</keyword>
<dbReference type="SUPFAM" id="SSF53756">
    <property type="entry name" value="UDP-Glycosyltransferase/glycogen phosphorylase"/>
    <property type="match status" value="1"/>
</dbReference>
<dbReference type="Pfam" id="PF04464">
    <property type="entry name" value="Glyphos_transf"/>
    <property type="match status" value="1"/>
</dbReference>
<evidence type="ECO:0000313" key="2">
    <source>
        <dbReference type="EMBL" id="MBC8562493.1"/>
    </source>
</evidence>
<organism evidence="2 3">
    <name type="scientific">Jutongia huaianensis</name>
    <dbReference type="NCBI Taxonomy" id="2763668"/>
    <lineage>
        <taxon>Bacteria</taxon>
        <taxon>Bacillati</taxon>
        <taxon>Bacillota</taxon>
        <taxon>Clostridia</taxon>
        <taxon>Lachnospirales</taxon>
        <taxon>Lachnospiraceae</taxon>
        <taxon>Jutongia</taxon>
    </lineage>
</organism>
<accession>A0ABR7N3B2</accession>
<dbReference type="InterPro" id="IPR007554">
    <property type="entry name" value="Glycerophosphate_synth"/>
</dbReference>
<keyword evidence="1" id="KW-1133">Transmembrane helix</keyword>
<sequence length="570" mass="66075">MTVNMRNYHIDEKNKILNIDLQCESGKEHKAGKIRFSLVFEGSCGKRYFPVSAQYQQEIDDCRRYMASVRIELPYIFFEHFPLPEEKVTVSAVFCNEDMLWINMAPMIELPGELFQPQERRRSAIREISDRILYIFCTILLPVWILDGVLAQKGLHRLHRAADGRQGKQAVFYHAHGLVKDWTGYGYSIREYKTNYFKKCYERACRNEPGTKGILFLSERRVDAGGNLDRIRQEVQKKGYVSREFLTETPIHKLSRKEIRRCAGLVAAAKLIILEDFVPQLHSLSLRRDTQLLQMWHACGAFKLFGLSELGIVDHLNQSTRNHRSYTAALASSDGVVPFYSEAFGVDDHIIKPIGVPRTDIFFDQKYVSQVRQRLFQKYPACQNKKIVLFAPTFRGSGNKTAYYPWEKFPAADIMDQLPQDTVMILKNHPFVKKTYEIPLEYQERIFDLSAEENINDLLFIASVLITDYSSVIFEASLLNLPIVFYTFDLQEYLDSRDIYFDFASFAPGKIVGDRQTLEKEIMEILQGEGEETKERSISREQFCRFFLGSLDGKSTERTMELVKQLLTTD</sequence>
<gene>
    <name evidence="2" type="ORF">H8704_07615</name>
</gene>
<dbReference type="InterPro" id="IPR051612">
    <property type="entry name" value="Teichoic_Acid_Biosynth"/>
</dbReference>
<evidence type="ECO:0000313" key="3">
    <source>
        <dbReference type="Proteomes" id="UP000606193"/>
    </source>
</evidence>
<evidence type="ECO:0000256" key="1">
    <source>
        <dbReference type="SAM" id="Phobius"/>
    </source>
</evidence>
<dbReference type="EMBL" id="JACRSX010000008">
    <property type="protein sequence ID" value="MBC8562493.1"/>
    <property type="molecule type" value="Genomic_DNA"/>
</dbReference>
<name>A0ABR7N3B2_9FIRM</name>
<dbReference type="RefSeq" id="WP_249297865.1">
    <property type="nucleotide sequence ID" value="NZ_JACRSX010000008.1"/>
</dbReference>
<keyword evidence="1" id="KW-0812">Transmembrane</keyword>
<comment type="caution">
    <text evidence="2">The sequence shown here is derived from an EMBL/GenBank/DDBJ whole genome shotgun (WGS) entry which is preliminary data.</text>
</comment>
<dbReference type="Gene3D" id="3.40.50.12580">
    <property type="match status" value="1"/>
</dbReference>
<feature type="transmembrane region" description="Helical" evidence="1">
    <location>
        <begin position="132"/>
        <end position="151"/>
    </location>
</feature>
<keyword evidence="1" id="KW-0472">Membrane</keyword>